<keyword evidence="4 9" id="KW-0732">Signal</keyword>
<dbReference type="Pfam" id="PF07983">
    <property type="entry name" value="X8"/>
    <property type="match status" value="1"/>
</dbReference>
<evidence type="ECO:0000256" key="2">
    <source>
        <dbReference type="ARBA" id="ARBA00022475"/>
    </source>
</evidence>
<dbReference type="AlphaFoldDB" id="A0A7I8I930"/>
<dbReference type="GO" id="GO:0005886">
    <property type="term" value="C:plasma membrane"/>
    <property type="evidence" value="ECO:0007669"/>
    <property type="project" value="UniProtKB-SubCell"/>
</dbReference>
<evidence type="ECO:0000256" key="4">
    <source>
        <dbReference type="ARBA" id="ARBA00022729"/>
    </source>
</evidence>
<proteinExistence type="predicted"/>
<dbReference type="EMBL" id="CACRZD030000001">
    <property type="protein sequence ID" value="CAA6653943.1"/>
    <property type="molecule type" value="Genomic_DNA"/>
</dbReference>
<dbReference type="GO" id="GO:0009506">
    <property type="term" value="C:plasmodesma"/>
    <property type="evidence" value="ECO:0007669"/>
    <property type="project" value="UniProtKB-ARBA"/>
</dbReference>
<keyword evidence="7" id="KW-0325">Glycoprotein</keyword>
<feature type="compositionally biased region" description="Low complexity" evidence="8">
    <location>
        <begin position="145"/>
        <end position="156"/>
    </location>
</feature>
<evidence type="ECO:0000313" key="12">
    <source>
        <dbReference type="Proteomes" id="UP001189122"/>
    </source>
</evidence>
<dbReference type="Proteomes" id="UP001189122">
    <property type="component" value="Unassembled WGS sequence"/>
</dbReference>
<dbReference type="GO" id="GO:0098552">
    <property type="term" value="C:side of membrane"/>
    <property type="evidence" value="ECO:0007669"/>
    <property type="project" value="UniProtKB-KW"/>
</dbReference>
<keyword evidence="12" id="KW-1185">Reference proteome</keyword>
<dbReference type="Gene3D" id="1.20.58.1040">
    <property type="match status" value="1"/>
</dbReference>
<evidence type="ECO:0000256" key="5">
    <source>
        <dbReference type="ARBA" id="ARBA00023136"/>
    </source>
</evidence>
<feature type="region of interest" description="Disordered" evidence="8">
    <location>
        <begin position="135"/>
        <end position="156"/>
    </location>
</feature>
<keyword evidence="5" id="KW-0472">Membrane</keyword>
<feature type="domain" description="X8" evidence="10">
    <location>
        <begin position="29"/>
        <end position="112"/>
    </location>
</feature>
<organism evidence="11">
    <name type="scientific">Spirodela intermedia</name>
    <name type="common">Intermediate duckweed</name>
    <dbReference type="NCBI Taxonomy" id="51605"/>
    <lineage>
        <taxon>Eukaryota</taxon>
        <taxon>Viridiplantae</taxon>
        <taxon>Streptophyta</taxon>
        <taxon>Embryophyta</taxon>
        <taxon>Tracheophyta</taxon>
        <taxon>Spermatophyta</taxon>
        <taxon>Magnoliopsida</taxon>
        <taxon>Liliopsida</taxon>
        <taxon>Araceae</taxon>
        <taxon>Lemnoideae</taxon>
        <taxon>Spirodela</taxon>
    </lineage>
</organism>
<dbReference type="EMBL" id="LR743588">
    <property type="protein sequence ID" value="CAA2614136.1"/>
    <property type="molecule type" value="Genomic_DNA"/>
</dbReference>
<evidence type="ECO:0000259" key="10">
    <source>
        <dbReference type="SMART" id="SM00768"/>
    </source>
</evidence>
<evidence type="ECO:0000313" key="11">
    <source>
        <dbReference type="EMBL" id="CAA2614136.1"/>
    </source>
</evidence>
<dbReference type="FunFam" id="1.20.58.1040:FF:000001">
    <property type="entry name" value="Glucan endo-1,3-beta-glucosidase 4"/>
    <property type="match status" value="1"/>
</dbReference>
<evidence type="ECO:0000256" key="6">
    <source>
        <dbReference type="ARBA" id="ARBA00023157"/>
    </source>
</evidence>
<comment type="subcellular location">
    <subcellularLocation>
        <location evidence="1">Cell membrane</location>
        <topology evidence="1">Lipid-anchor</topology>
        <topology evidence="1">GPI-anchor</topology>
    </subcellularLocation>
</comment>
<gene>
    <name evidence="11" type="ORF">SI7747_01000533</name>
</gene>
<sequence>MAGDASPSAALLLLSSLLCALSSSSGGQSWCVARAGALEAAVQAALDYACGGGADCTPIQPAGSCFNPNTIRDHASYAFSSYYQRNPSPISCDFGGTAAIVYVNPSTATCIYPATSAFLPTPTISNPTGTGTVFGPNNPLGSANPTGVTTTSSSTAPAGGTSSLSAALPLSQLTLLIGSLFISRWPL</sequence>
<dbReference type="PANTHER" id="PTHR31044:SF120">
    <property type="entry name" value="CARBOHYDRATE-BINDING X8 DOMAIN SUPERFAMILY PROTEIN"/>
    <property type="match status" value="1"/>
</dbReference>
<dbReference type="SMART" id="SM00768">
    <property type="entry name" value="X8"/>
    <property type="match status" value="1"/>
</dbReference>
<keyword evidence="2" id="KW-1003">Cell membrane</keyword>
<dbReference type="InterPro" id="IPR044788">
    <property type="entry name" value="X8_dom_prot"/>
</dbReference>
<dbReference type="PANTHER" id="PTHR31044">
    <property type="entry name" value="BETA-1,3 GLUCANASE"/>
    <property type="match status" value="1"/>
</dbReference>
<reference evidence="11 12" key="1">
    <citation type="submission" date="2019-12" db="EMBL/GenBank/DDBJ databases">
        <authorList>
            <person name="Scholz U."/>
            <person name="Mascher M."/>
            <person name="Fiebig A."/>
        </authorList>
    </citation>
    <scope>NUCLEOTIDE SEQUENCE</scope>
</reference>
<evidence type="ECO:0000256" key="9">
    <source>
        <dbReference type="SAM" id="SignalP"/>
    </source>
</evidence>
<keyword evidence="3" id="KW-0336">GPI-anchor</keyword>
<keyword evidence="3" id="KW-0449">Lipoprotein</keyword>
<accession>A0A7I8I930</accession>
<feature type="chain" id="PRO_5029568811" description="X8 domain-containing protein" evidence="9">
    <location>
        <begin position="28"/>
        <end position="187"/>
    </location>
</feature>
<dbReference type="InterPro" id="IPR012946">
    <property type="entry name" value="X8"/>
</dbReference>
<evidence type="ECO:0000256" key="8">
    <source>
        <dbReference type="SAM" id="MobiDB-lite"/>
    </source>
</evidence>
<name>A0A7I8I930_SPIIN</name>
<evidence type="ECO:0000256" key="3">
    <source>
        <dbReference type="ARBA" id="ARBA00022622"/>
    </source>
</evidence>
<evidence type="ECO:0000256" key="1">
    <source>
        <dbReference type="ARBA" id="ARBA00004609"/>
    </source>
</evidence>
<feature type="signal peptide" evidence="9">
    <location>
        <begin position="1"/>
        <end position="27"/>
    </location>
</feature>
<protein>
    <recommendedName>
        <fullName evidence="10">X8 domain-containing protein</fullName>
    </recommendedName>
</protein>
<keyword evidence="6" id="KW-1015">Disulfide bond</keyword>
<evidence type="ECO:0000256" key="7">
    <source>
        <dbReference type="ARBA" id="ARBA00023180"/>
    </source>
</evidence>